<protein>
    <recommendedName>
        <fullName evidence="3">Chitin-binding type-2 domain-containing protein</fullName>
    </recommendedName>
</protein>
<accession>A0A8B6E7E3</accession>
<name>A0A8B6E7E3_MYTGA</name>
<keyword evidence="2" id="KW-1133">Transmembrane helix</keyword>
<keyword evidence="2" id="KW-0472">Membrane</keyword>
<feature type="transmembrane region" description="Helical" evidence="2">
    <location>
        <begin position="184"/>
        <end position="207"/>
    </location>
</feature>
<proteinExistence type="predicted"/>
<dbReference type="GO" id="GO:0005576">
    <property type="term" value="C:extracellular region"/>
    <property type="evidence" value="ECO:0007669"/>
    <property type="project" value="InterPro"/>
</dbReference>
<sequence>MDLPHSGESSRGYYQSSHTAQHHIQNIKVNSISVNINQFEELSTGTIEETQSDHGYLQLPEFINEKIASNHDYLKVNGSAKTHQRSSIGSDKLSDFPNGQHAGKGNESDDTTKKDTTALNAVRVNEEIYSEVDDAAQTYFNQDHQGRQKHLDISKTLHTNDVANTDRFPKNVSKRFSLTSKQKWMCSSIMVGITVAMAVGIIIYILVNKKTEKEQADISTMEKTTSRSISRTEDMTSPSSRDKTSVSTSIIESSTVRITLSEVPSSKETTATLDNLPTTTAAYEPSSDGTSTTLTPSSVAVRITLSEVPSSKETTAALDNLPTTTAAYEPSSDGTATTLTPSSVDTVCTDTIALMNSGPAVITCYLNDTATFTVINVTYWKLGATAVQQLASIDDSYSITMFAMEEIVSISISNNIINLTVLNPSCTNEGTFAVITDINGLTIKGQGKLSVISKPNGDAILQLHPDQIAGLLNYRTWLRHSCITDVGYPPGEISIEMMKQDESEFTKLNVDLHTSNDVINNTACSITRTVTFGFVFTAAMDRATMRCSVTHDLFTEESFVYSNKYTVSLISIDFCKNQTDARSFHPHPTNCHGFVQCEEDVPYGIHCPSSRCFGVTETNGCKLCDQVICPADLTTTLVPDRITFGYSIDISCMDVSVLINSGAAVMICSLNDTATFTSMNVTYTKKGDPNVQQIAMIGSSNNIDMFAMQDSVIISIFNNIINVTMLNPSCENEGTFGIVTNINNETVEHKGTFTVQYLPEKPVLKLSADQVIDLGFYRHTSFHTCTGIIGNPTRELILEIVYANTTEYTEIPDSILKDLKRNKTTTQCQNYEQIQFWLLFSSEMQDSKIRCRPSGNVNNDTIAEEHLFLIPRDICACGDAGSYRGHPGSCHVQILCLAAGTIMYPWGRACLENQCRNSLSGLCSSDCSDSACNQDVPVDFCTTTTIPTTTPVPPKPSVEVSCNGSSIAINTGPVEVVCFFNETIYEYINITFTMHKDTVSSPVANIQAGGNVIMIDQNSNRVIEIVLNVIKIKTQTAYCDFGGTYGVTVNTGGIPGFDQGSLEILTKPDKPSIDQHLHIVEGDTIKYTCTGNVGNPPGYIEFLVRKHGEENFTVSSIVSTSSAVTPNDNCNNGQTFYHENEITSDWNRTFIKCRAINQRTITDNDDMNSYISDEEDIISIPADYCPSIETRKYHPRGCNYYVWCVSATQIYTQRCVETSCFSFDPLQPCVLCSNAPPPCNATSSN</sequence>
<dbReference type="AlphaFoldDB" id="A0A8B6E7E3"/>
<feature type="compositionally biased region" description="Basic and acidic residues" evidence="1">
    <location>
        <begin position="230"/>
        <end position="244"/>
    </location>
</feature>
<evidence type="ECO:0000256" key="2">
    <source>
        <dbReference type="SAM" id="Phobius"/>
    </source>
</evidence>
<feature type="region of interest" description="Disordered" evidence="1">
    <location>
        <begin position="318"/>
        <end position="338"/>
    </location>
</feature>
<dbReference type="GO" id="GO:0008061">
    <property type="term" value="F:chitin binding"/>
    <property type="evidence" value="ECO:0007669"/>
    <property type="project" value="InterPro"/>
</dbReference>
<feature type="domain" description="Chitin-binding type-2" evidence="3">
    <location>
        <begin position="572"/>
        <end position="631"/>
    </location>
</feature>
<keyword evidence="2" id="KW-0812">Transmembrane</keyword>
<feature type="compositionally biased region" description="Polar residues" evidence="1">
    <location>
        <begin position="321"/>
        <end position="338"/>
    </location>
</feature>
<comment type="caution">
    <text evidence="4">The sequence shown here is derived from an EMBL/GenBank/DDBJ whole genome shotgun (WGS) entry which is preliminary data.</text>
</comment>
<keyword evidence="5" id="KW-1185">Reference proteome</keyword>
<feature type="region of interest" description="Disordered" evidence="1">
    <location>
        <begin position="79"/>
        <end position="115"/>
    </location>
</feature>
<dbReference type="SUPFAM" id="SSF57625">
    <property type="entry name" value="Invertebrate chitin-binding proteins"/>
    <property type="match status" value="1"/>
</dbReference>
<dbReference type="OrthoDB" id="10476823at2759"/>
<dbReference type="Proteomes" id="UP000596742">
    <property type="component" value="Unassembled WGS sequence"/>
</dbReference>
<dbReference type="EMBL" id="UYJE01004674">
    <property type="protein sequence ID" value="VDI30218.1"/>
    <property type="molecule type" value="Genomic_DNA"/>
</dbReference>
<evidence type="ECO:0000259" key="3">
    <source>
        <dbReference type="PROSITE" id="PS50940"/>
    </source>
</evidence>
<dbReference type="InterPro" id="IPR036508">
    <property type="entry name" value="Chitin-bd_dom_sf"/>
</dbReference>
<evidence type="ECO:0000256" key="1">
    <source>
        <dbReference type="SAM" id="MobiDB-lite"/>
    </source>
</evidence>
<dbReference type="PROSITE" id="PS50940">
    <property type="entry name" value="CHIT_BIND_II"/>
    <property type="match status" value="1"/>
</dbReference>
<reference evidence="4" key="1">
    <citation type="submission" date="2018-11" db="EMBL/GenBank/DDBJ databases">
        <authorList>
            <person name="Alioto T."/>
            <person name="Alioto T."/>
        </authorList>
    </citation>
    <scope>NUCLEOTIDE SEQUENCE</scope>
</reference>
<feature type="compositionally biased region" description="Basic and acidic residues" evidence="1">
    <location>
        <begin position="104"/>
        <end position="115"/>
    </location>
</feature>
<gene>
    <name evidence="4" type="ORF">MGAL_10B002978</name>
</gene>
<organism evidence="4 5">
    <name type="scientific">Mytilus galloprovincialis</name>
    <name type="common">Mediterranean mussel</name>
    <dbReference type="NCBI Taxonomy" id="29158"/>
    <lineage>
        <taxon>Eukaryota</taxon>
        <taxon>Metazoa</taxon>
        <taxon>Spiralia</taxon>
        <taxon>Lophotrochozoa</taxon>
        <taxon>Mollusca</taxon>
        <taxon>Bivalvia</taxon>
        <taxon>Autobranchia</taxon>
        <taxon>Pteriomorphia</taxon>
        <taxon>Mytilida</taxon>
        <taxon>Mytiloidea</taxon>
        <taxon>Mytilidae</taxon>
        <taxon>Mytilinae</taxon>
        <taxon>Mytilus</taxon>
    </lineage>
</organism>
<feature type="region of interest" description="Disordered" evidence="1">
    <location>
        <begin position="218"/>
        <end position="248"/>
    </location>
</feature>
<feature type="compositionally biased region" description="Polar residues" evidence="1">
    <location>
        <begin position="218"/>
        <end position="229"/>
    </location>
</feature>
<dbReference type="InterPro" id="IPR002557">
    <property type="entry name" value="Chitin-bd_dom"/>
</dbReference>
<feature type="compositionally biased region" description="Polar residues" evidence="1">
    <location>
        <begin position="79"/>
        <end position="89"/>
    </location>
</feature>
<evidence type="ECO:0000313" key="5">
    <source>
        <dbReference type="Proteomes" id="UP000596742"/>
    </source>
</evidence>
<evidence type="ECO:0000313" key="4">
    <source>
        <dbReference type="EMBL" id="VDI30218.1"/>
    </source>
</evidence>